<feature type="non-terminal residue" evidence="5">
    <location>
        <position position="1"/>
    </location>
</feature>
<comment type="caution">
    <text evidence="5">The sequence shown here is derived from an EMBL/GenBank/DDBJ whole genome shotgun (WGS) entry which is preliminary data.</text>
</comment>
<name>W2CW73_9BACT</name>
<dbReference type="SUPFAM" id="SSF51419">
    <property type="entry name" value="PLP-binding barrel"/>
    <property type="match status" value="1"/>
</dbReference>
<dbReference type="PROSITE" id="PS01211">
    <property type="entry name" value="UPF0001"/>
    <property type="match status" value="1"/>
</dbReference>
<dbReference type="PATRIC" id="fig|1411915.3.peg.1822"/>
<feature type="domain" description="Alanine racemase N-terminal" evidence="4">
    <location>
        <begin position="4"/>
        <end position="221"/>
    </location>
</feature>
<dbReference type="Pfam" id="PF01168">
    <property type="entry name" value="Ala_racemase_N"/>
    <property type="match status" value="1"/>
</dbReference>
<dbReference type="InterPro" id="IPR011078">
    <property type="entry name" value="PyrdxlP_homeostasis"/>
</dbReference>
<dbReference type="HAMAP" id="MF_02087">
    <property type="entry name" value="PLP_homeostasis"/>
    <property type="match status" value="1"/>
</dbReference>
<evidence type="ECO:0000256" key="2">
    <source>
        <dbReference type="PIRSR" id="PIRSR004848-1"/>
    </source>
</evidence>
<dbReference type="Proteomes" id="UP000034980">
    <property type="component" value="Unassembled WGS sequence"/>
</dbReference>
<organism evidence="5 6">
    <name type="scientific">Tannerella sp. oral taxon BU063 isolate Cell 8/11</name>
    <dbReference type="NCBI Taxonomy" id="1411915"/>
    <lineage>
        <taxon>Bacteria</taxon>
        <taxon>Pseudomonadati</taxon>
        <taxon>Bacteroidota</taxon>
        <taxon>Bacteroidia</taxon>
        <taxon>Bacteroidales</taxon>
        <taxon>Tannerellaceae</taxon>
        <taxon>Tannerella</taxon>
    </lineage>
</organism>
<dbReference type="InterPro" id="IPR029066">
    <property type="entry name" value="PLP-binding_barrel"/>
</dbReference>
<dbReference type="PANTHER" id="PTHR10146">
    <property type="entry name" value="PROLINE SYNTHETASE CO-TRANSCRIBED BACTERIAL HOMOLOG PROTEIN"/>
    <property type="match status" value="1"/>
</dbReference>
<feature type="modified residue" description="N6-(pyridoxal phosphate)lysine" evidence="2">
    <location>
        <position position="27"/>
    </location>
</feature>
<evidence type="ECO:0000256" key="3">
    <source>
        <dbReference type="RuleBase" id="RU004514"/>
    </source>
</evidence>
<dbReference type="InterPro" id="IPR001608">
    <property type="entry name" value="Ala_racemase_N"/>
</dbReference>
<dbReference type="PIRSF" id="PIRSF004848">
    <property type="entry name" value="YBL036c_PLPDEIII"/>
    <property type="match status" value="1"/>
</dbReference>
<evidence type="ECO:0000313" key="6">
    <source>
        <dbReference type="Proteomes" id="UP000034980"/>
    </source>
</evidence>
<evidence type="ECO:0000313" key="5">
    <source>
        <dbReference type="EMBL" id="ETK11434.1"/>
    </source>
</evidence>
<evidence type="ECO:0000256" key="1">
    <source>
        <dbReference type="ARBA" id="ARBA00022898"/>
    </source>
</evidence>
<comment type="similarity">
    <text evidence="3">Belongs to the pyridoxal phosphate-binding protein YggS/PROSC family.</text>
</comment>
<dbReference type="GO" id="GO:0030170">
    <property type="term" value="F:pyridoxal phosphate binding"/>
    <property type="evidence" value="ECO:0007669"/>
    <property type="project" value="InterPro"/>
</dbReference>
<gene>
    <name evidence="5" type="ORF">T235_15420</name>
</gene>
<sequence length="225" mass="25259">GMSTVAERLEAIRRTLPKDVELVAVSKFHPAEVVREAYDAGQRLFGESRVQELVAKQPLLPNDIEWHFIGSLQTNKVKYLAPFIHTIQSIDSLKLLAEVDRAAERVGRQIRVLIEVHIAEEDSKHGFSVDECRKLFADGALSAYKHVKIAGLMGMATFTNDTEQVRREFDRLRALFDEVRAMPDAVDSCFTELSMGMSDDYPTAIEAGSTMVRVGTKIFGPRQYS</sequence>
<evidence type="ECO:0000259" key="4">
    <source>
        <dbReference type="Pfam" id="PF01168"/>
    </source>
</evidence>
<dbReference type="AlphaFoldDB" id="W2CW73"/>
<dbReference type="FunFam" id="3.20.20.10:FF:000018">
    <property type="entry name" value="Pyridoxal phosphate homeostasis protein"/>
    <property type="match status" value="1"/>
</dbReference>
<reference evidence="5 6" key="1">
    <citation type="submission" date="2013-11" db="EMBL/GenBank/DDBJ databases">
        <title>Single cell genomics of uncultured Tannerella BU063 (oral taxon 286).</title>
        <authorList>
            <person name="Beall C.J."/>
            <person name="Campbell A.G."/>
            <person name="Griffen A.L."/>
            <person name="Podar M."/>
            <person name="Leys E.J."/>
        </authorList>
    </citation>
    <scope>NUCLEOTIDE SEQUENCE [LARGE SCALE GENOMIC DNA]</scope>
    <source>
        <strain evidence="5">Cell 8/11</strain>
    </source>
</reference>
<dbReference type="CDD" id="cd00635">
    <property type="entry name" value="PLPDE_III_YBL036c_like"/>
    <property type="match status" value="1"/>
</dbReference>
<keyword evidence="1 2" id="KW-0663">Pyridoxal phosphate</keyword>
<accession>W2CW73</accession>
<comment type="cofactor">
    <cofactor evidence="2">
        <name>pyridoxal 5'-phosphate</name>
        <dbReference type="ChEBI" id="CHEBI:597326"/>
    </cofactor>
</comment>
<dbReference type="EMBL" id="AYYF01001553">
    <property type="protein sequence ID" value="ETK11434.1"/>
    <property type="molecule type" value="Genomic_DNA"/>
</dbReference>
<proteinExistence type="inferred from homology"/>
<dbReference type="NCBIfam" id="TIGR00044">
    <property type="entry name" value="YggS family pyridoxal phosphate-dependent enzyme"/>
    <property type="match status" value="1"/>
</dbReference>
<dbReference type="Gene3D" id="3.20.20.10">
    <property type="entry name" value="Alanine racemase"/>
    <property type="match status" value="1"/>
</dbReference>
<dbReference type="PANTHER" id="PTHR10146:SF14">
    <property type="entry name" value="PYRIDOXAL PHOSPHATE HOMEOSTASIS PROTEIN"/>
    <property type="match status" value="1"/>
</dbReference>
<protein>
    <submittedName>
        <fullName evidence="5">Alanine racemase</fullName>
    </submittedName>
</protein>